<sequence length="258" mass="28775">MFPAITFNKLETPVSELLTTTTFCLPVPLFLSCRYRLAQYQLPSTNDLDRVNFLLCALSIPRHSIPSLPLSRSPEFRSSQTPPPTPPLAPTPTPAPTLAPTPTPADPGVTRTLCAVKQLKNCVVSTLYSFLLRPARLVLRLEAGVMTRSRLSNLPLPLSIQPRTPFLRKGATRTFKKQLDPSPIFSHLPRNNLILLLSSRTFQEPTGIAKNQLDPPPTFSYLLAPSKKQLVLPRTNSVLLLPSRTFQRTYHHLRVVSI</sequence>
<feature type="compositionally biased region" description="Pro residues" evidence="1">
    <location>
        <begin position="81"/>
        <end position="104"/>
    </location>
</feature>
<protein>
    <submittedName>
        <fullName evidence="2">Uncharacterized protein</fullName>
    </submittedName>
</protein>
<dbReference type="EMBL" id="LT550923">
    <property type="protein sequence ID" value="SAL96349.1"/>
    <property type="molecule type" value="Genomic_DNA"/>
</dbReference>
<dbReference type="InParanoid" id="A0A168L9P5"/>
<accession>A0A168L9P5</accession>
<evidence type="ECO:0000313" key="3">
    <source>
        <dbReference type="Proteomes" id="UP000078561"/>
    </source>
</evidence>
<dbReference type="AlphaFoldDB" id="A0A168L9P5"/>
<organism evidence="2">
    <name type="scientific">Absidia glauca</name>
    <name type="common">Pin mould</name>
    <dbReference type="NCBI Taxonomy" id="4829"/>
    <lineage>
        <taxon>Eukaryota</taxon>
        <taxon>Fungi</taxon>
        <taxon>Fungi incertae sedis</taxon>
        <taxon>Mucoromycota</taxon>
        <taxon>Mucoromycotina</taxon>
        <taxon>Mucoromycetes</taxon>
        <taxon>Mucorales</taxon>
        <taxon>Cunninghamellaceae</taxon>
        <taxon>Absidia</taxon>
    </lineage>
</organism>
<reference evidence="2" key="1">
    <citation type="submission" date="2016-04" db="EMBL/GenBank/DDBJ databases">
        <authorList>
            <person name="Evans L.H."/>
            <person name="Alamgir A."/>
            <person name="Owens N."/>
            <person name="Weber N.D."/>
            <person name="Virtaneva K."/>
            <person name="Barbian K."/>
            <person name="Babar A."/>
            <person name="Rosenke K."/>
        </authorList>
    </citation>
    <scope>NUCLEOTIDE SEQUENCE [LARGE SCALE GENOMIC DNA]</scope>
    <source>
        <strain evidence="2">CBS 101.48</strain>
    </source>
</reference>
<keyword evidence="3" id="KW-1185">Reference proteome</keyword>
<feature type="region of interest" description="Disordered" evidence="1">
    <location>
        <begin position="69"/>
        <end position="104"/>
    </location>
</feature>
<dbReference type="Proteomes" id="UP000078561">
    <property type="component" value="Unassembled WGS sequence"/>
</dbReference>
<gene>
    <name evidence="2" type="primary">ABSGL_01745.1 scaffold 2093</name>
</gene>
<evidence type="ECO:0000256" key="1">
    <source>
        <dbReference type="SAM" id="MobiDB-lite"/>
    </source>
</evidence>
<name>A0A168L9P5_ABSGL</name>
<evidence type="ECO:0000313" key="2">
    <source>
        <dbReference type="EMBL" id="SAL96349.1"/>
    </source>
</evidence>
<proteinExistence type="predicted"/>